<evidence type="ECO:0000259" key="2">
    <source>
        <dbReference type="Pfam" id="PF01408"/>
    </source>
</evidence>
<evidence type="ECO:0000256" key="1">
    <source>
        <dbReference type="ARBA" id="ARBA00023002"/>
    </source>
</evidence>
<evidence type="ECO:0000313" key="5">
    <source>
        <dbReference type="Proteomes" id="UP000555546"/>
    </source>
</evidence>
<dbReference type="EMBL" id="JACIJG010000018">
    <property type="protein sequence ID" value="MBB5703809.1"/>
    <property type="molecule type" value="Genomic_DNA"/>
</dbReference>
<name>A0A7W9B081_9HYPH</name>
<dbReference type="PANTHER" id="PTHR43818">
    <property type="entry name" value="BCDNA.GH03377"/>
    <property type="match status" value="1"/>
</dbReference>
<dbReference type="RefSeq" id="WP_183656188.1">
    <property type="nucleotide sequence ID" value="NZ_JACIJG010000018.1"/>
</dbReference>
<sequence>MAGKAGIVATGLIGSGFMGKTHALGLANVNRVFNLPLEVHLHTLADVDRETAEKAARQLGFAHATGDWREVITDPDINLVDITTPNRFHKEMALAAIEAGKHVYCEKPLAPTAADCLQMALAAERKGVQTAVGFNYLKNPMIKLAKEIIHSGELGEVRNFRGIHAEDFMADARIPWTWRLDPAGGGGALADIGSHIIAAARYLVGPITEVLGDAVTVIRERPDVSDPSNIRPVEVDDVCHAILRFDNGATGTLEASWIAGGRKMQHDFEISGSKGSLFFSQERFNELDLFLFSDRKGQQGFRKIFAGPEHEPYDAFCVAGGHQIGFNDLKTIEIRDFLLSIAGQKNGHADFREGYEVQKTVETIYASSRERQWKRSSGM</sequence>
<proteinExistence type="predicted"/>
<dbReference type="PANTHER" id="PTHR43818:SF11">
    <property type="entry name" value="BCDNA.GH03377"/>
    <property type="match status" value="1"/>
</dbReference>
<dbReference type="Gene3D" id="3.40.50.720">
    <property type="entry name" value="NAD(P)-binding Rossmann-like Domain"/>
    <property type="match status" value="1"/>
</dbReference>
<dbReference type="Proteomes" id="UP000555546">
    <property type="component" value="Unassembled WGS sequence"/>
</dbReference>
<dbReference type="InterPro" id="IPR036291">
    <property type="entry name" value="NAD(P)-bd_dom_sf"/>
</dbReference>
<dbReference type="Pfam" id="PF01408">
    <property type="entry name" value="GFO_IDH_MocA"/>
    <property type="match status" value="1"/>
</dbReference>
<evidence type="ECO:0000313" key="4">
    <source>
        <dbReference type="EMBL" id="MBB5703809.1"/>
    </source>
</evidence>
<dbReference type="Gene3D" id="3.30.360.10">
    <property type="entry name" value="Dihydrodipicolinate Reductase, domain 2"/>
    <property type="match status" value="1"/>
</dbReference>
<dbReference type="GO" id="GO:0016491">
    <property type="term" value="F:oxidoreductase activity"/>
    <property type="evidence" value="ECO:0007669"/>
    <property type="project" value="UniProtKB-KW"/>
</dbReference>
<evidence type="ECO:0000259" key="3">
    <source>
        <dbReference type="Pfam" id="PF22725"/>
    </source>
</evidence>
<protein>
    <submittedName>
        <fullName evidence="4">Putative dehydrogenase</fullName>
    </submittedName>
</protein>
<dbReference type="InterPro" id="IPR050463">
    <property type="entry name" value="Gfo/Idh/MocA_oxidrdct_glycsds"/>
</dbReference>
<accession>A0A7W9B081</accession>
<keyword evidence="5" id="KW-1185">Reference proteome</keyword>
<gene>
    <name evidence="4" type="ORF">FHS76_003719</name>
</gene>
<dbReference type="AlphaFoldDB" id="A0A7W9B081"/>
<reference evidence="4 5" key="1">
    <citation type="submission" date="2020-08" db="EMBL/GenBank/DDBJ databases">
        <title>Genomic Encyclopedia of Type Strains, Phase IV (KMG-IV): sequencing the most valuable type-strain genomes for metagenomic binning, comparative biology and taxonomic classification.</title>
        <authorList>
            <person name="Goeker M."/>
        </authorList>
    </citation>
    <scope>NUCLEOTIDE SEQUENCE [LARGE SCALE GENOMIC DNA]</scope>
    <source>
        <strain evidence="4 5">DSM 26944</strain>
    </source>
</reference>
<comment type="caution">
    <text evidence="4">The sequence shown here is derived from an EMBL/GenBank/DDBJ whole genome shotgun (WGS) entry which is preliminary data.</text>
</comment>
<organism evidence="4 5">
    <name type="scientific">Brucella daejeonensis</name>
    <dbReference type="NCBI Taxonomy" id="659015"/>
    <lineage>
        <taxon>Bacteria</taxon>
        <taxon>Pseudomonadati</taxon>
        <taxon>Pseudomonadota</taxon>
        <taxon>Alphaproteobacteria</taxon>
        <taxon>Hyphomicrobiales</taxon>
        <taxon>Brucellaceae</taxon>
        <taxon>Brucella/Ochrobactrum group</taxon>
        <taxon>Brucella</taxon>
    </lineage>
</organism>
<dbReference type="SUPFAM" id="SSF51735">
    <property type="entry name" value="NAD(P)-binding Rossmann-fold domains"/>
    <property type="match status" value="1"/>
</dbReference>
<keyword evidence="1" id="KW-0560">Oxidoreductase</keyword>
<dbReference type="InterPro" id="IPR055170">
    <property type="entry name" value="GFO_IDH_MocA-like_dom"/>
</dbReference>
<dbReference type="InterPro" id="IPR000683">
    <property type="entry name" value="Gfo/Idh/MocA-like_OxRdtase_N"/>
</dbReference>
<feature type="domain" description="GFO/IDH/MocA-like oxidoreductase" evidence="3">
    <location>
        <begin position="143"/>
        <end position="277"/>
    </location>
</feature>
<dbReference type="GO" id="GO:0000166">
    <property type="term" value="F:nucleotide binding"/>
    <property type="evidence" value="ECO:0007669"/>
    <property type="project" value="InterPro"/>
</dbReference>
<feature type="domain" description="Gfo/Idh/MocA-like oxidoreductase N-terminal" evidence="2">
    <location>
        <begin position="10"/>
        <end position="134"/>
    </location>
</feature>
<dbReference type="Pfam" id="PF22725">
    <property type="entry name" value="GFO_IDH_MocA_C3"/>
    <property type="match status" value="1"/>
</dbReference>
<dbReference type="SUPFAM" id="SSF55347">
    <property type="entry name" value="Glyceraldehyde-3-phosphate dehydrogenase-like, C-terminal domain"/>
    <property type="match status" value="1"/>
</dbReference>